<dbReference type="FunFam" id="2.60.40.10:FF:000334">
    <property type="entry name" value="vesicle-associated membrane protein-associated protein A isoform X1"/>
    <property type="match status" value="1"/>
</dbReference>
<dbReference type="InterPro" id="IPR008962">
    <property type="entry name" value="PapD-like_sf"/>
</dbReference>
<proteinExistence type="inferred from homology"/>
<evidence type="ECO:0000313" key="10">
    <source>
        <dbReference type="EMBL" id="KAK4308781.1"/>
    </source>
</evidence>
<evidence type="ECO:0000256" key="3">
    <source>
        <dbReference type="ARBA" id="ARBA00022692"/>
    </source>
</evidence>
<evidence type="ECO:0000256" key="7">
    <source>
        <dbReference type="SAM" id="MobiDB-lite"/>
    </source>
</evidence>
<dbReference type="Gene3D" id="2.60.40.10">
    <property type="entry name" value="Immunoglobulins"/>
    <property type="match status" value="1"/>
</dbReference>
<keyword evidence="4 8" id="KW-1133">Transmembrane helix</keyword>
<dbReference type="InterPro" id="IPR016763">
    <property type="entry name" value="VAP"/>
</dbReference>
<reference evidence="10" key="1">
    <citation type="submission" date="2023-11" db="EMBL/GenBank/DDBJ databases">
        <title>Genome assemblies of two species of porcelain crab, Petrolisthes cinctipes and Petrolisthes manimaculis (Anomura: Porcellanidae).</title>
        <authorList>
            <person name="Angst P."/>
        </authorList>
    </citation>
    <scope>NUCLEOTIDE SEQUENCE</scope>
    <source>
        <strain evidence="10">PB745_02</strain>
        <tissue evidence="10">Gill</tissue>
    </source>
</reference>
<evidence type="ECO:0000256" key="8">
    <source>
        <dbReference type="SAM" id="Phobius"/>
    </source>
</evidence>
<dbReference type="Proteomes" id="UP001292094">
    <property type="component" value="Unassembled WGS sequence"/>
</dbReference>
<dbReference type="EMBL" id="JAWZYT010001841">
    <property type="protein sequence ID" value="KAK4308781.1"/>
    <property type="molecule type" value="Genomic_DNA"/>
</dbReference>
<feature type="region of interest" description="Disordered" evidence="7">
    <location>
        <begin position="130"/>
        <end position="162"/>
    </location>
</feature>
<evidence type="ECO:0000256" key="5">
    <source>
        <dbReference type="ARBA" id="ARBA00023054"/>
    </source>
</evidence>
<dbReference type="PANTHER" id="PTHR10809">
    <property type="entry name" value="VESICLE-ASSOCIATED MEMBRANE PROTEIN-ASSOCIATED PROTEIN"/>
    <property type="match status" value="1"/>
</dbReference>
<dbReference type="Pfam" id="PF00635">
    <property type="entry name" value="Motile_Sperm"/>
    <property type="match status" value="1"/>
</dbReference>
<comment type="subcellular location">
    <subcellularLocation>
        <location evidence="1">Membrane</location>
        <topology evidence="1">Single-pass type IV membrane protein</topology>
    </subcellularLocation>
</comment>
<feature type="compositionally biased region" description="Polar residues" evidence="7">
    <location>
        <begin position="130"/>
        <end position="145"/>
    </location>
</feature>
<accession>A0AAE1U5I4</accession>
<comment type="similarity">
    <text evidence="2">Belongs to the VAMP-associated protein (VAP) (TC 9.B.17) family.</text>
</comment>
<feature type="transmembrane region" description="Helical" evidence="8">
    <location>
        <begin position="223"/>
        <end position="241"/>
    </location>
</feature>
<evidence type="ECO:0000313" key="11">
    <source>
        <dbReference type="Proteomes" id="UP001292094"/>
    </source>
</evidence>
<keyword evidence="11" id="KW-1185">Reference proteome</keyword>
<dbReference type="GO" id="GO:0090158">
    <property type="term" value="P:endoplasmic reticulum membrane organization"/>
    <property type="evidence" value="ECO:0007669"/>
    <property type="project" value="TreeGrafter"/>
</dbReference>
<dbReference type="PANTHER" id="PTHR10809:SF6">
    <property type="entry name" value="AT11025P-RELATED"/>
    <property type="match status" value="1"/>
</dbReference>
<keyword evidence="5" id="KW-0175">Coiled coil</keyword>
<evidence type="ECO:0000256" key="4">
    <source>
        <dbReference type="ARBA" id="ARBA00022989"/>
    </source>
</evidence>
<dbReference type="AlphaFoldDB" id="A0AAE1U5I4"/>
<protein>
    <recommendedName>
        <fullName evidence="9">MSP domain-containing protein</fullName>
    </recommendedName>
</protein>
<dbReference type="PROSITE" id="PS50202">
    <property type="entry name" value="MSP"/>
    <property type="match status" value="1"/>
</dbReference>
<keyword evidence="6 8" id="KW-0472">Membrane</keyword>
<evidence type="ECO:0000259" key="9">
    <source>
        <dbReference type="PROSITE" id="PS50202"/>
    </source>
</evidence>
<dbReference type="InterPro" id="IPR000535">
    <property type="entry name" value="MSP_dom"/>
</dbReference>
<dbReference type="GO" id="GO:0005886">
    <property type="term" value="C:plasma membrane"/>
    <property type="evidence" value="ECO:0007669"/>
    <property type="project" value="TreeGrafter"/>
</dbReference>
<dbReference type="PIRSF" id="PIRSF019693">
    <property type="entry name" value="VAMP-associated"/>
    <property type="match status" value="1"/>
</dbReference>
<organism evidence="10 11">
    <name type="scientific">Petrolisthes manimaculis</name>
    <dbReference type="NCBI Taxonomy" id="1843537"/>
    <lineage>
        <taxon>Eukaryota</taxon>
        <taxon>Metazoa</taxon>
        <taxon>Ecdysozoa</taxon>
        <taxon>Arthropoda</taxon>
        <taxon>Crustacea</taxon>
        <taxon>Multicrustacea</taxon>
        <taxon>Malacostraca</taxon>
        <taxon>Eumalacostraca</taxon>
        <taxon>Eucarida</taxon>
        <taxon>Decapoda</taxon>
        <taxon>Pleocyemata</taxon>
        <taxon>Anomura</taxon>
        <taxon>Galatheoidea</taxon>
        <taxon>Porcellanidae</taxon>
        <taxon>Petrolisthes</taxon>
    </lineage>
</organism>
<name>A0AAE1U5I4_9EUCA</name>
<gene>
    <name evidence="10" type="ORF">Pmani_019538</name>
</gene>
<dbReference type="SUPFAM" id="SSF49354">
    <property type="entry name" value="PapD-like"/>
    <property type="match status" value="1"/>
</dbReference>
<dbReference type="GO" id="GO:0005789">
    <property type="term" value="C:endoplasmic reticulum membrane"/>
    <property type="evidence" value="ECO:0007669"/>
    <property type="project" value="InterPro"/>
</dbReference>
<evidence type="ECO:0000256" key="2">
    <source>
        <dbReference type="ARBA" id="ARBA00008932"/>
    </source>
</evidence>
<evidence type="ECO:0000256" key="6">
    <source>
        <dbReference type="ARBA" id="ARBA00023136"/>
    </source>
</evidence>
<feature type="domain" description="MSP" evidence="9">
    <location>
        <begin position="7"/>
        <end position="124"/>
    </location>
</feature>
<keyword evidence="3 8" id="KW-0812">Transmembrane</keyword>
<dbReference type="GO" id="GO:0033149">
    <property type="term" value="F:FFAT motif binding"/>
    <property type="evidence" value="ECO:0007669"/>
    <property type="project" value="TreeGrafter"/>
</dbReference>
<dbReference type="InterPro" id="IPR013783">
    <property type="entry name" value="Ig-like_fold"/>
</dbReference>
<comment type="caution">
    <text evidence="10">The sequence shown here is derived from an EMBL/GenBank/DDBJ whole genome shotgun (WGS) entry which is preliminary data.</text>
</comment>
<evidence type="ECO:0000256" key="1">
    <source>
        <dbReference type="ARBA" id="ARBA00004211"/>
    </source>
</evidence>
<dbReference type="GO" id="GO:0061817">
    <property type="term" value="P:endoplasmic reticulum-plasma membrane tethering"/>
    <property type="evidence" value="ECO:0007669"/>
    <property type="project" value="TreeGrafter"/>
</dbReference>
<sequence length="245" mass="27456">MAKTEQVLILEPSQELKFKGPFTDVVTSELKLSNPTEKRVCFKVKTTAPRRYCVRPNSGVVVPHGSVSVSVMLQPFEYDPHEKNKHKFMVQSLFAGDGDINLDVLFKEADMNQLMDSKLRCVFELPMDSTAQSPQNNIDASPSQHTHLEASKPSPKANNTDAEIRKAGDEIKRLREEISGLRQENLLLKEESLRQRTHTSTGDKKQTIVSSVIPQQDFHQANPMMHVIAALAIAFAGYILGKFIL</sequence>